<name>A0A821CCM0_9BILA</name>
<comment type="caution">
    <text evidence="3">The sequence shown here is derived from an EMBL/GenBank/DDBJ whole genome shotgun (WGS) entry which is preliminary data.</text>
</comment>
<organism evidence="3 4">
    <name type="scientific">Rotaria socialis</name>
    <dbReference type="NCBI Taxonomy" id="392032"/>
    <lineage>
        <taxon>Eukaryota</taxon>
        <taxon>Metazoa</taxon>
        <taxon>Spiralia</taxon>
        <taxon>Gnathifera</taxon>
        <taxon>Rotifera</taxon>
        <taxon>Eurotatoria</taxon>
        <taxon>Bdelloidea</taxon>
        <taxon>Philodinida</taxon>
        <taxon>Philodinidae</taxon>
        <taxon>Rotaria</taxon>
    </lineage>
</organism>
<dbReference type="Proteomes" id="UP000663838">
    <property type="component" value="Unassembled WGS sequence"/>
</dbReference>
<protein>
    <submittedName>
        <fullName evidence="3">Uncharacterized protein</fullName>
    </submittedName>
</protein>
<feature type="transmembrane region" description="Helical" evidence="1">
    <location>
        <begin position="125"/>
        <end position="143"/>
    </location>
</feature>
<keyword evidence="1" id="KW-0812">Transmembrane</keyword>
<dbReference type="EMBL" id="CAJNYV010005027">
    <property type="protein sequence ID" value="CAF3717322.1"/>
    <property type="molecule type" value="Genomic_DNA"/>
</dbReference>
<dbReference type="EMBL" id="CAJOBS010000552">
    <property type="protein sequence ID" value="CAF4600403.1"/>
    <property type="molecule type" value="Genomic_DNA"/>
</dbReference>
<dbReference type="AlphaFoldDB" id="A0A821CCM0"/>
<proteinExistence type="predicted"/>
<keyword evidence="1" id="KW-0472">Membrane</keyword>
<keyword evidence="1" id="KW-1133">Transmembrane helix</keyword>
<evidence type="ECO:0000313" key="3">
    <source>
        <dbReference type="EMBL" id="CAF4600403.1"/>
    </source>
</evidence>
<feature type="transmembrane region" description="Helical" evidence="1">
    <location>
        <begin position="149"/>
        <end position="173"/>
    </location>
</feature>
<gene>
    <name evidence="2" type="ORF">KIK155_LOCUS27750</name>
    <name evidence="3" type="ORF">TOA249_LOCUS10564</name>
</gene>
<accession>A0A821CCM0</accession>
<dbReference type="Proteomes" id="UP000663865">
    <property type="component" value="Unassembled WGS sequence"/>
</dbReference>
<evidence type="ECO:0000313" key="4">
    <source>
        <dbReference type="Proteomes" id="UP000663838"/>
    </source>
</evidence>
<reference evidence="3" key="1">
    <citation type="submission" date="2021-02" db="EMBL/GenBank/DDBJ databases">
        <authorList>
            <person name="Nowell W R."/>
        </authorList>
    </citation>
    <scope>NUCLEOTIDE SEQUENCE</scope>
</reference>
<evidence type="ECO:0000313" key="2">
    <source>
        <dbReference type="EMBL" id="CAF3717322.1"/>
    </source>
</evidence>
<evidence type="ECO:0000256" key="1">
    <source>
        <dbReference type="SAM" id="Phobius"/>
    </source>
</evidence>
<sequence length="202" mass="22174">MSFVPITTRDISKKDVESYGKYIQDINGLFSMVNESFSFEYSYYQKINATKFEQLAKKTSDPELKRLLSEMVLDGTGGGRYLDSGNESEKRFKKALIAFRRNADGTFDVVYCTATQTRNLDWVKISATAAAITAFATVAVAIVCWPMTLVAAAASVTGIGAGTELVLGGVGYIQKHYTTMTNVTLGYIGKELQDKGLLKLLQ</sequence>